<dbReference type="OrthoDB" id="10649454at2759"/>
<feature type="compositionally biased region" description="Polar residues" evidence="1">
    <location>
        <begin position="13"/>
        <end position="22"/>
    </location>
</feature>
<feature type="region of interest" description="Disordered" evidence="1">
    <location>
        <begin position="68"/>
        <end position="88"/>
    </location>
</feature>
<reference evidence="2" key="1">
    <citation type="submission" date="2021-07" db="EMBL/GenBank/DDBJ databases">
        <authorList>
            <person name="Durling M."/>
        </authorList>
    </citation>
    <scope>NUCLEOTIDE SEQUENCE</scope>
</reference>
<dbReference type="AlphaFoldDB" id="A0A9N9L3F0"/>
<protein>
    <submittedName>
        <fullName evidence="2">Uncharacterized protein</fullName>
    </submittedName>
</protein>
<dbReference type="Proteomes" id="UP000696280">
    <property type="component" value="Unassembled WGS sequence"/>
</dbReference>
<keyword evidence="3" id="KW-1185">Reference proteome</keyword>
<organism evidence="2 3">
    <name type="scientific">Hymenoscyphus fraxineus</name>
    <dbReference type="NCBI Taxonomy" id="746836"/>
    <lineage>
        <taxon>Eukaryota</taxon>
        <taxon>Fungi</taxon>
        <taxon>Dikarya</taxon>
        <taxon>Ascomycota</taxon>
        <taxon>Pezizomycotina</taxon>
        <taxon>Leotiomycetes</taxon>
        <taxon>Helotiales</taxon>
        <taxon>Helotiaceae</taxon>
        <taxon>Hymenoscyphus</taxon>
    </lineage>
</organism>
<comment type="caution">
    <text evidence="2">The sequence shown here is derived from an EMBL/GenBank/DDBJ whole genome shotgun (WGS) entry which is preliminary data.</text>
</comment>
<dbReference type="EMBL" id="CAJVRL010000090">
    <property type="protein sequence ID" value="CAG8959216.1"/>
    <property type="molecule type" value="Genomic_DNA"/>
</dbReference>
<evidence type="ECO:0000313" key="3">
    <source>
        <dbReference type="Proteomes" id="UP000696280"/>
    </source>
</evidence>
<sequence>MVRKIQGRDITSARASSQKNWFSPASLPPCRKLVFRQPFTHQIPSLSTMESRLSDGHQRAELRQHFQVPHQNQHPECHRNQRPSDISHHKKLVHNTSYGERTRVETRGKRYNSGEKVAFCWGRLAYRTSKERSRSLEP</sequence>
<name>A0A9N9L3F0_9HELO</name>
<evidence type="ECO:0000256" key="1">
    <source>
        <dbReference type="SAM" id="MobiDB-lite"/>
    </source>
</evidence>
<feature type="region of interest" description="Disordered" evidence="1">
    <location>
        <begin position="1"/>
        <end position="22"/>
    </location>
</feature>
<gene>
    <name evidence="2" type="ORF">HYFRA_00012574</name>
</gene>
<accession>A0A9N9L3F0</accession>
<proteinExistence type="predicted"/>
<evidence type="ECO:0000313" key="2">
    <source>
        <dbReference type="EMBL" id="CAG8959216.1"/>
    </source>
</evidence>